<reference evidence="1" key="2">
    <citation type="submission" date="2021-03" db="EMBL/GenBank/DDBJ databases">
        <authorList>
            <consortium name="NCBI Pathogen Detection Project"/>
        </authorList>
    </citation>
    <scope>NUCLEOTIDE SEQUENCE</scope>
    <source>
        <strain evidence="1">SJP41</strain>
    </source>
</reference>
<reference evidence="1" key="1">
    <citation type="journal article" date="2018" name="Genome Biol.">
        <title>SKESA: strategic k-mer extension for scrupulous assemblies.</title>
        <authorList>
            <person name="Souvorov A."/>
            <person name="Agarwala R."/>
            <person name="Lipman D.J."/>
        </authorList>
    </citation>
    <scope>NUCLEOTIDE SEQUENCE</scope>
    <source>
        <strain evidence="1">SJP41</strain>
    </source>
</reference>
<comment type="caution">
    <text evidence="1">The sequence shown here is derived from an EMBL/GenBank/DDBJ whole genome shotgun (WGS) entry which is preliminary data.</text>
</comment>
<name>A0AAN5ZLI2_ECOLX</name>
<dbReference type="AlphaFoldDB" id="A0AAN5ZLI2"/>
<evidence type="ECO:0000313" key="1">
    <source>
        <dbReference type="EMBL" id="HAZ7494442.1"/>
    </source>
</evidence>
<dbReference type="Proteomes" id="UP000868636">
    <property type="component" value="Unassembled WGS sequence"/>
</dbReference>
<dbReference type="RefSeq" id="WP_165467330.1">
    <property type="nucleotide sequence ID" value="NZ_CASDNG010000222.1"/>
</dbReference>
<organism evidence="1 2">
    <name type="scientific">Escherichia coli</name>
    <dbReference type="NCBI Taxonomy" id="562"/>
    <lineage>
        <taxon>Bacteria</taxon>
        <taxon>Pseudomonadati</taxon>
        <taxon>Pseudomonadota</taxon>
        <taxon>Gammaproteobacteria</taxon>
        <taxon>Enterobacterales</taxon>
        <taxon>Enterobacteriaceae</taxon>
        <taxon>Escherichia</taxon>
    </lineage>
</organism>
<accession>A0AAN5ZLI2</accession>
<gene>
    <name evidence="1" type="ORF">J8F57_004749</name>
</gene>
<dbReference type="EMBL" id="DADPIR010000055">
    <property type="protein sequence ID" value="HAZ7494442.1"/>
    <property type="molecule type" value="Genomic_DNA"/>
</dbReference>
<protein>
    <submittedName>
        <fullName evidence="1">Uncharacterized protein</fullName>
    </submittedName>
</protein>
<proteinExistence type="predicted"/>
<sequence>MNVVSMMRVMLCASDMQTIPIFTGPFQNLKYRGSGDAQKRAIYENFQGKSRSVLLLANLLFNRAFLKKRKDLAAVIFR</sequence>
<evidence type="ECO:0000313" key="2">
    <source>
        <dbReference type="Proteomes" id="UP000868636"/>
    </source>
</evidence>